<accession>A0ABZ1BW20</accession>
<reference evidence="6 7" key="1">
    <citation type="journal article" date="2024" name="Front. Microbiol.">
        <title>Novel thermophilic genera Geochorda gen. nov. and Carboxydochorda gen. nov. from the deep terrestrial subsurface reveal the ecophysiological diversity in the class Limnochordia.</title>
        <authorList>
            <person name="Karnachuk O.V."/>
            <person name="Lukina A.P."/>
            <person name="Avakyan M.R."/>
            <person name="Kadnikov V.V."/>
            <person name="Begmatov S."/>
            <person name="Beletsky A.V."/>
            <person name="Vlasova K.G."/>
            <person name="Novikov A.A."/>
            <person name="Shcherbakova V.A."/>
            <person name="Mardanov A.V."/>
            <person name="Ravin N.V."/>
        </authorList>
    </citation>
    <scope>NUCLEOTIDE SEQUENCE [LARGE SCALE GENOMIC DNA]</scope>
    <source>
        <strain evidence="6 7">L945</strain>
    </source>
</reference>
<dbReference type="PROSITE" id="PS50975">
    <property type="entry name" value="ATP_GRASP"/>
    <property type="match status" value="1"/>
</dbReference>
<dbReference type="SUPFAM" id="SSF56059">
    <property type="entry name" value="Glutathione synthetase ATP-binding domain-like"/>
    <property type="match status" value="1"/>
</dbReference>
<dbReference type="InterPro" id="IPR051538">
    <property type="entry name" value="Acyl-CoA_Synth/Transferase"/>
</dbReference>
<dbReference type="InterPro" id="IPR043938">
    <property type="entry name" value="Ligase_CoA_dom"/>
</dbReference>
<organism evidence="6 7">
    <name type="scientific">Carboxydichorda subterranea</name>
    <dbReference type="NCBI Taxonomy" id="3109565"/>
    <lineage>
        <taxon>Bacteria</taxon>
        <taxon>Bacillati</taxon>
        <taxon>Bacillota</taxon>
        <taxon>Limnochordia</taxon>
        <taxon>Limnochordales</taxon>
        <taxon>Geochordaceae</taxon>
        <taxon>Carboxydichorda</taxon>
    </lineage>
</organism>
<dbReference type="GO" id="GO:0016874">
    <property type="term" value="F:ligase activity"/>
    <property type="evidence" value="ECO:0007669"/>
    <property type="project" value="UniProtKB-KW"/>
</dbReference>
<gene>
    <name evidence="6" type="ORF">U7230_12875</name>
</gene>
<evidence type="ECO:0000313" key="6">
    <source>
        <dbReference type="EMBL" id="WRP16967.1"/>
    </source>
</evidence>
<dbReference type="Pfam" id="PF13380">
    <property type="entry name" value="CoA_binding_2"/>
    <property type="match status" value="1"/>
</dbReference>
<dbReference type="Proteomes" id="UP001332192">
    <property type="component" value="Chromosome"/>
</dbReference>
<name>A0ABZ1BW20_9FIRM</name>
<dbReference type="Gene3D" id="3.40.50.720">
    <property type="entry name" value="NAD(P)-binding Rossmann-like Domain"/>
    <property type="match status" value="1"/>
</dbReference>
<evidence type="ECO:0000256" key="1">
    <source>
        <dbReference type="ARBA" id="ARBA00022598"/>
    </source>
</evidence>
<keyword evidence="7" id="KW-1185">Reference proteome</keyword>
<dbReference type="PANTHER" id="PTHR43334">
    <property type="entry name" value="ACETATE--COA LIGASE [ADP-FORMING]"/>
    <property type="match status" value="1"/>
</dbReference>
<dbReference type="Pfam" id="PF13549">
    <property type="entry name" value="ATP-grasp_5"/>
    <property type="match status" value="1"/>
</dbReference>
<dbReference type="SUPFAM" id="SSF51735">
    <property type="entry name" value="NAD(P)-binding Rossmann-fold domains"/>
    <property type="match status" value="1"/>
</dbReference>
<dbReference type="RefSeq" id="WP_324716239.1">
    <property type="nucleotide sequence ID" value="NZ_CP141615.1"/>
</dbReference>
<dbReference type="InterPro" id="IPR014089">
    <property type="entry name" value="AcCoA-synth-alpha"/>
</dbReference>
<dbReference type="PANTHER" id="PTHR43334:SF1">
    <property type="entry name" value="3-HYDROXYPROPIONATE--COA LIGASE [ADP-FORMING]"/>
    <property type="match status" value="1"/>
</dbReference>
<dbReference type="Gene3D" id="3.30.1490.20">
    <property type="entry name" value="ATP-grasp fold, A domain"/>
    <property type="match status" value="1"/>
</dbReference>
<dbReference type="InterPro" id="IPR016102">
    <property type="entry name" value="Succinyl-CoA_synth-like"/>
</dbReference>
<evidence type="ECO:0000256" key="3">
    <source>
        <dbReference type="ARBA" id="ARBA00022840"/>
    </source>
</evidence>
<dbReference type="Pfam" id="PF13607">
    <property type="entry name" value="Succ_CoA_lig"/>
    <property type="match status" value="1"/>
</dbReference>
<protein>
    <submittedName>
        <fullName evidence="6">Acetate--CoA ligase family protein</fullName>
    </submittedName>
</protein>
<keyword evidence="2 4" id="KW-0547">Nucleotide-binding</keyword>
<dbReference type="NCBIfam" id="TIGR02717">
    <property type="entry name" value="AcCoA-syn-alpha"/>
    <property type="match status" value="1"/>
</dbReference>
<dbReference type="Pfam" id="PF19045">
    <property type="entry name" value="Ligase_CoA_2"/>
    <property type="match status" value="1"/>
</dbReference>
<feature type="domain" description="ATP-grasp" evidence="5">
    <location>
        <begin position="522"/>
        <end position="558"/>
    </location>
</feature>
<keyword evidence="3 4" id="KW-0067">ATP-binding</keyword>
<sequence>MTDADAARTSAPSHTLEAGATNYAGATAPGAVDLTRLYRPRAVAVVGASANPAKLGHQILRNIIDSGYTGQLYAVNPKETEILGRPCYPTIEAAPPVDLALIVVPAQAAVAVAEECGRHGVAHLVVITAGFKETGPEGARREAQLVEICRRYGMGLVGPNCLGVIDTHTPLNATFASARPLPGSIAFISQSGALGSAILDWSQQQAIGFSKFISLGNKAGLTEVDLILDAAADPETRVVAAYLEDVKDGARFLQAVGEASRRCPVLILKSGTSEAGGRAASSHTGALAGNDRAYEAAFAQTGVLRVQTLTELFALATAFANQPLPKGNRVAIVTNAGGPGIIATDAVERAGLAIARFTPETIKGLREKLPAECAVFDPVDVVGDAPPERYRIALDLVLQDPGVDAVVVLLTPQVPTRPPEVARHIVESRKLAPDKPVLVSMIGGQLVQEATEYLAAHQVPSFTFPEEAVTALAGMYRYARRRQRDGRVQATDVDRLRPDEVRSVFRAVRSEHRRVLLGPEAARVVAAYGVQVAPSELARTPDEAASIAERLGFPVALKIASPEIVHKSDVGGVRLKIGSADEVREAFVAIQQNVAALMPDHHFYGIEVSRMMPSGQELIVGMVRDHQFGPLLAFGMGGIYVNLLKDVSFRLAGALSRADVEEMIQETKVYQLLRGYRGSRPADVPALQEALARVARLCLDFPEIAELDINPLFAYEAGKGVVAVDVKITLG</sequence>
<keyword evidence="1 6" id="KW-0436">Ligase</keyword>
<dbReference type="InterPro" id="IPR013815">
    <property type="entry name" value="ATP_grasp_subdomain_1"/>
</dbReference>
<dbReference type="InterPro" id="IPR011761">
    <property type="entry name" value="ATP-grasp"/>
</dbReference>
<dbReference type="SMART" id="SM00881">
    <property type="entry name" value="CoA_binding"/>
    <property type="match status" value="1"/>
</dbReference>
<dbReference type="InterPro" id="IPR036291">
    <property type="entry name" value="NAD(P)-bd_dom_sf"/>
</dbReference>
<evidence type="ECO:0000256" key="4">
    <source>
        <dbReference type="PROSITE-ProRule" id="PRU00409"/>
    </source>
</evidence>
<evidence type="ECO:0000259" key="5">
    <source>
        <dbReference type="PROSITE" id="PS50975"/>
    </source>
</evidence>
<dbReference type="InterPro" id="IPR032875">
    <property type="entry name" value="Succ_CoA_lig_flav_dom"/>
</dbReference>
<dbReference type="Gene3D" id="3.40.50.261">
    <property type="entry name" value="Succinyl-CoA synthetase domains"/>
    <property type="match status" value="2"/>
</dbReference>
<dbReference type="Gene3D" id="3.30.470.20">
    <property type="entry name" value="ATP-grasp fold, B domain"/>
    <property type="match status" value="1"/>
</dbReference>
<dbReference type="SUPFAM" id="SSF52210">
    <property type="entry name" value="Succinyl-CoA synthetase domains"/>
    <property type="match status" value="2"/>
</dbReference>
<proteinExistence type="predicted"/>
<dbReference type="InterPro" id="IPR003781">
    <property type="entry name" value="CoA-bd"/>
</dbReference>
<evidence type="ECO:0000256" key="2">
    <source>
        <dbReference type="ARBA" id="ARBA00022741"/>
    </source>
</evidence>
<dbReference type="EMBL" id="CP141615">
    <property type="protein sequence ID" value="WRP16967.1"/>
    <property type="molecule type" value="Genomic_DNA"/>
</dbReference>
<evidence type="ECO:0000313" key="7">
    <source>
        <dbReference type="Proteomes" id="UP001332192"/>
    </source>
</evidence>